<sequence>MEEFHDEHEESEGWKNMKTVGEAIVIGSGGV</sequence>
<gene>
    <name evidence="1" type="ORF">S06H3_59444</name>
</gene>
<dbReference type="EMBL" id="BARV01038622">
    <property type="protein sequence ID" value="GAI49330.1"/>
    <property type="molecule type" value="Genomic_DNA"/>
</dbReference>
<evidence type="ECO:0000313" key="1">
    <source>
        <dbReference type="EMBL" id="GAI49330.1"/>
    </source>
</evidence>
<proteinExistence type="predicted"/>
<reference evidence="1" key="1">
    <citation type="journal article" date="2014" name="Front. Microbiol.">
        <title>High frequency of phylogenetically diverse reductive dehalogenase-homologous genes in deep subseafloor sedimentary metagenomes.</title>
        <authorList>
            <person name="Kawai M."/>
            <person name="Futagami T."/>
            <person name="Toyoda A."/>
            <person name="Takaki Y."/>
            <person name="Nishi S."/>
            <person name="Hori S."/>
            <person name="Arai W."/>
            <person name="Tsubouchi T."/>
            <person name="Morono Y."/>
            <person name="Uchiyama I."/>
            <person name="Ito T."/>
            <person name="Fujiyama A."/>
            <person name="Inagaki F."/>
            <person name="Takami H."/>
        </authorList>
    </citation>
    <scope>NUCLEOTIDE SEQUENCE</scope>
    <source>
        <strain evidence="1">Expedition CK06-06</strain>
    </source>
</reference>
<comment type="caution">
    <text evidence="1">The sequence shown here is derived from an EMBL/GenBank/DDBJ whole genome shotgun (WGS) entry which is preliminary data.</text>
</comment>
<feature type="non-terminal residue" evidence="1">
    <location>
        <position position="31"/>
    </location>
</feature>
<dbReference type="AlphaFoldDB" id="X1QE86"/>
<protein>
    <submittedName>
        <fullName evidence="1">Uncharacterized protein</fullName>
    </submittedName>
</protein>
<accession>X1QE86</accession>
<organism evidence="1">
    <name type="scientific">marine sediment metagenome</name>
    <dbReference type="NCBI Taxonomy" id="412755"/>
    <lineage>
        <taxon>unclassified sequences</taxon>
        <taxon>metagenomes</taxon>
        <taxon>ecological metagenomes</taxon>
    </lineage>
</organism>
<name>X1QE86_9ZZZZ</name>